<dbReference type="EMBL" id="OY731401">
    <property type="protein sequence ID" value="CAJ1950815.1"/>
    <property type="molecule type" value="Genomic_DNA"/>
</dbReference>
<protein>
    <submittedName>
        <fullName evidence="1">Uncharacterized protein</fullName>
    </submittedName>
</protein>
<organism evidence="1 2">
    <name type="scientific">Sphenostylis stenocarpa</name>
    <dbReference type="NCBI Taxonomy" id="92480"/>
    <lineage>
        <taxon>Eukaryota</taxon>
        <taxon>Viridiplantae</taxon>
        <taxon>Streptophyta</taxon>
        <taxon>Embryophyta</taxon>
        <taxon>Tracheophyta</taxon>
        <taxon>Spermatophyta</taxon>
        <taxon>Magnoliopsida</taxon>
        <taxon>eudicotyledons</taxon>
        <taxon>Gunneridae</taxon>
        <taxon>Pentapetalae</taxon>
        <taxon>rosids</taxon>
        <taxon>fabids</taxon>
        <taxon>Fabales</taxon>
        <taxon>Fabaceae</taxon>
        <taxon>Papilionoideae</taxon>
        <taxon>50 kb inversion clade</taxon>
        <taxon>NPAAA clade</taxon>
        <taxon>indigoferoid/millettioid clade</taxon>
        <taxon>Phaseoleae</taxon>
        <taxon>Sphenostylis</taxon>
    </lineage>
</organism>
<evidence type="ECO:0000313" key="1">
    <source>
        <dbReference type="EMBL" id="CAJ1950815.1"/>
    </source>
</evidence>
<name>A0AA86SBQ8_9FABA</name>
<accession>A0AA86SBQ8</accession>
<proteinExistence type="predicted"/>
<dbReference type="Gramene" id="rna-AYBTSS11_LOCUS14450">
    <property type="protein sequence ID" value="CAJ1950815.1"/>
    <property type="gene ID" value="gene-AYBTSS11_LOCUS14450"/>
</dbReference>
<keyword evidence="2" id="KW-1185">Reference proteome</keyword>
<sequence length="170" mass="19293">MKENKKRVAFWNCLKLDEHSLTAIELNAQINMMKFAHQHFSLFGDAQGIYVYPGKVSFGGVVMEFKISTGDEGGEGSNINVYMDRPRHGIKSDHVYLMYDQACSCYLNGRAKHQPRLKIKVALASQTLTSKYVPLQLRAFGISIINTTEYINFVQKIELGDRIPKVSILF</sequence>
<dbReference type="Proteomes" id="UP001189624">
    <property type="component" value="Chromosome 4"/>
</dbReference>
<reference evidence="1" key="1">
    <citation type="submission" date="2023-10" db="EMBL/GenBank/DDBJ databases">
        <authorList>
            <person name="Domelevo Entfellner J.-B."/>
        </authorList>
    </citation>
    <scope>NUCLEOTIDE SEQUENCE</scope>
</reference>
<evidence type="ECO:0000313" key="2">
    <source>
        <dbReference type="Proteomes" id="UP001189624"/>
    </source>
</evidence>
<dbReference type="AlphaFoldDB" id="A0AA86SBQ8"/>
<gene>
    <name evidence="1" type="ORF">AYBTSS11_LOCUS14450</name>
</gene>